<evidence type="ECO:0000259" key="1">
    <source>
        <dbReference type="Pfam" id="PF02190"/>
    </source>
</evidence>
<feature type="domain" description="Lon N-terminal" evidence="1">
    <location>
        <begin position="25"/>
        <end position="178"/>
    </location>
</feature>
<dbReference type="InterPro" id="IPR015947">
    <property type="entry name" value="PUA-like_sf"/>
</dbReference>
<dbReference type="InterPro" id="IPR003111">
    <property type="entry name" value="Lon_prtase_N"/>
</dbReference>
<protein>
    <recommendedName>
        <fullName evidence="1">Lon N-terminal domain-containing protein</fullName>
    </recommendedName>
</protein>
<accession>A0ABY7LB36</accession>
<sequence>MSTKPVLIKTSHLLPGGLHTYIVPEAFYLSVLSQAGNPPELLIAMQEEGYELETPSAISPIVTLCHVADFDRHDTHHMALTLQGIECVKVESITLGDNDVKLGTYSPLPQWRQQNTPQEYEYLSNKLAQYYRSNPALHHHFNLAQYDELGWVCLRWLELLPIEVKQKQLLLSQPSPNQVAEFIDKLLRYPLENDE</sequence>
<evidence type="ECO:0000313" key="2">
    <source>
        <dbReference type="EMBL" id="WBA13827.1"/>
    </source>
</evidence>
<reference evidence="2" key="1">
    <citation type="submission" date="2022-09" db="EMBL/GenBank/DDBJ databases">
        <authorList>
            <person name="Li Z.-J."/>
        </authorList>
    </citation>
    <scope>NUCLEOTIDE SEQUENCE</scope>
    <source>
        <strain evidence="2">TGB10</strain>
    </source>
</reference>
<gene>
    <name evidence="2" type="ORF">N7E60_08790</name>
</gene>
<organism evidence="2 3">
    <name type="scientific">Salinivibrio proteolyticus</name>
    <dbReference type="NCBI Taxonomy" id="334715"/>
    <lineage>
        <taxon>Bacteria</taxon>
        <taxon>Pseudomonadati</taxon>
        <taxon>Pseudomonadota</taxon>
        <taxon>Gammaproteobacteria</taxon>
        <taxon>Vibrionales</taxon>
        <taxon>Vibrionaceae</taxon>
        <taxon>Salinivibrio</taxon>
    </lineage>
</organism>
<dbReference type="RefSeq" id="WP_269597203.1">
    <property type="nucleotide sequence ID" value="NZ_CP114584.1"/>
</dbReference>
<dbReference type="Gene3D" id="2.30.130.40">
    <property type="entry name" value="LON domain-like"/>
    <property type="match status" value="1"/>
</dbReference>
<evidence type="ECO:0000313" key="3">
    <source>
        <dbReference type="Proteomes" id="UP001164676"/>
    </source>
</evidence>
<dbReference type="Pfam" id="PF02190">
    <property type="entry name" value="LON_substr_bdg"/>
    <property type="match status" value="1"/>
</dbReference>
<proteinExistence type="predicted"/>
<keyword evidence="3" id="KW-1185">Reference proteome</keyword>
<name>A0ABY7LB36_9GAMM</name>
<dbReference type="EMBL" id="CP114584">
    <property type="protein sequence ID" value="WBA13827.1"/>
    <property type="molecule type" value="Genomic_DNA"/>
</dbReference>
<dbReference type="SUPFAM" id="SSF88697">
    <property type="entry name" value="PUA domain-like"/>
    <property type="match status" value="1"/>
</dbReference>
<dbReference type="Proteomes" id="UP001164676">
    <property type="component" value="Chromosome"/>
</dbReference>
<dbReference type="InterPro" id="IPR046336">
    <property type="entry name" value="Lon_prtase_N_sf"/>
</dbReference>
<dbReference type="Gene3D" id="1.10.4060.10">
    <property type="entry name" value="BPP1347 like domain"/>
    <property type="match status" value="1"/>
</dbReference>